<proteinExistence type="predicted"/>
<reference evidence="1" key="1">
    <citation type="submission" date="2021-05" db="EMBL/GenBank/DDBJ databases">
        <authorList>
            <person name="Scholz U."/>
            <person name="Mascher M."/>
            <person name="Fiebig A."/>
        </authorList>
    </citation>
    <scope>NUCLEOTIDE SEQUENCE [LARGE SCALE GENOMIC DNA]</scope>
</reference>
<dbReference type="EnsemblPlants" id="AVESA.00010b.r2.4DG0777590.1">
    <property type="protein sequence ID" value="AVESA.00010b.r2.4DG0777590.1.CDS"/>
    <property type="gene ID" value="AVESA.00010b.r2.4DG0777590"/>
</dbReference>
<dbReference type="Proteomes" id="UP001732700">
    <property type="component" value="Chromosome 4D"/>
</dbReference>
<accession>A0ACD5XDR1</accession>
<name>A0ACD5XDR1_AVESA</name>
<sequence>MAETTAFIQLVRCYTFLATILAKLKLRRRAGVLNLAPGPWTLPVIGNTHNLLGALPHQAMHRLAQRHGPVMLLRLGHAHAVVLSSAEAAREATMEVHGAAFADRPEYATAGSFIELLSSTRLRSFRPVREEEVARTVFGISSSMSYMGPVLVNVSEIVKDMMKDVFTRVCVGETVKPITNVVFSRVSLGDWCPQWEAYLEELDKATGLMSAGLSLTDLFPTSRLARTLGGRSQMRARQEAHRRIQSTVDAMIREHKTAMEKTEEEADDDGGSDVPSDESTYEPLTPWTWRGPSAASADVPREDILTTLLRLQSNGGGVALTNESVSSILFNIFYPGSEAAFTTILWAMSELIRSPSIMTMAQSEVRRVLHRKKVTEANINGQLPYLQMVIRETLRLHPPVPLLYPMSCTEERSKIMGYDVLPGTTVFVNVWAIGRDEESWNDATEFIPERFFHSEKVDHTNNGGSDFTFFPYGGAAQRMCPAMMFAVSNIEIALASLLYHFDWNLPDDGNSEELDMAEAYDGITTHRKTQLLLNARSTRSCWFNSL</sequence>
<reference evidence="1" key="2">
    <citation type="submission" date="2025-09" db="UniProtKB">
        <authorList>
            <consortium name="EnsemblPlants"/>
        </authorList>
    </citation>
    <scope>IDENTIFICATION</scope>
</reference>
<evidence type="ECO:0000313" key="1">
    <source>
        <dbReference type="EnsemblPlants" id="AVESA.00010b.r2.4DG0777590.1.CDS"/>
    </source>
</evidence>
<evidence type="ECO:0000313" key="2">
    <source>
        <dbReference type="Proteomes" id="UP001732700"/>
    </source>
</evidence>
<organism evidence="1 2">
    <name type="scientific">Avena sativa</name>
    <name type="common">Oat</name>
    <dbReference type="NCBI Taxonomy" id="4498"/>
    <lineage>
        <taxon>Eukaryota</taxon>
        <taxon>Viridiplantae</taxon>
        <taxon>Streptophyta</taxon>
        <taxon>Embryophyta</taxon>
        <taxon>Tracheophyta</taxon>
        <taxon>Spermatophyta</taxon>
        <taxon>Magnoliopsida</taxon>
        <taxon>Liliopsida</taxon>
        <taxon>Poales</taxon>
        <taxon>Poaceae</taxon>
        <taxon>BOP clade</taxon>
        <taxon>Pooideae</taxon>
        <taxon>Poodae</taxon>
        <taxon>Poeae</taxon>
        <taxon>Poeae Chloroplast Group 1 (Aveneae type)</taxon>
        <taxon>Aveninae</taxon>
        <taxon>Avena</taxon>
    </lineage>
</organism>
<protein>
    <submittedName>
        <fullName evidence="1">Uncharacterized protein</fullName>
    </submittedName>
</protein>
<keyword evidence="2" id="KW-1185">Reference proteome</keyword>